<dbReference type="GO" id="GO:1990281">
    <property type="term" value="C:efflux pump complex"/>
    <property type="evidence" value="ECO:0007669"/>
    <property type="project" value="TreeGrafter"/>
</dbReference>
<evidence type="ECO:0000313" key="10">
    <source>
        <dbReference type="EMBL" id="TWU55436.1"/>
    </source>
</evidence>
<dbReference type="Proteomes" id="UP000317977">
    <property type="component" value="Unassembled WGS sequence"/>
</dbReference>
<dbReference type="GO" id="GO:0015562">
    <property type="term" value="F:efflux transmembrane transporter activity"/>
    <property type="evidence" value="ECO:0007669"/>
    <property type="project" value="InterPro"/>
</dbReference>
<keyword evidence="5" id="KW-0812">Transmembrane</keyword>
<gene>
    <name evidence="10" type="ORF">Poly59_17340</name>
</gene>
<keyword evidence="3" id="KW-0813">Transport</keyword>
<evidence type="ECO:0000256" key="9">
    <source>
        <dbReference type="SAM" id="SignalP"/>
    </source>
</evidence>
<sequence precursor="true">MNRVLIRYTTYLQLFLAVLMAGGCSTTQPFFAGESPDLQYYLNSATRIEYPDVEIDRLAETEMATEPLSIGNHDYQFWDLTVEECVSIAMQNAKFFVTTSGNAEFRQNVAAQFTSASADQLGSIYDVAIQQSTTQSIPLTIDGAGNRTLPRGVLRANQIGGVEDALAEFDAQASGFLNYSTTDRPANSVNSTVSTQESKAHDFTQQYALSKRFATGGVATFRQQTLYGSNNTPTVAQGGLRQVAGTYTALLEAQVQHPLMRNRGTLINRIPVVLASLNEDVAIADFEIQVRNLVRDVEVNYWNLYVAYRNVSTAVIARNSAIATAKFAELNLENGTGTVQELAQAQGQYYNFRARLEGALSGSNLPGNDRLGVYGSERALRELMGLAPTDGRLIRPIQEPTLARVNFDWEEVTTEMLYLSPELRKGRTVVKQRELEQMSAKNQLLPEVNLSLLYRWVGVGDELGYGSRSSIPGPLPGSSALSSLTGGNYQEGAVRLEYTPSAIGGRRERSRIRGSQLRLKQSMAFVQEAERLMVSQLSEAVAKLATHYQQIQTTAQEWQAYETEVEARQTEFRGGRSQVNVVLQSQQRKAEAQIKYYQALGEYNKSLNYIDYLKGTMLANSNITLAEGPWNKKAYWDALERARERSAGKHKVYGVSRPNVVRQGPLRDAASASQVIGSGVTHDGQLPPDASFNASNLDGVRMNAMADDLMPFTQPVPMPEDLPLGDLGTSPSDLMAPLPTPQALPDRLNEAGDIMQLSYQQPAEQRALVKSATQSSATHVGDVEFDNAPIPVRRKPLPTR</sequence>
<evidence type="ECO:0000256" key="6">
    <source>
        <dbReference type="ARBA" id="ARBA00023136"/>
    </source>
</evidence>
<evidence type="ECO:0000256" key="3">
    <source>
        <dbReference type="ARBA" id="ARBA00022448"/>
    </source>
</evidence>
<comment type="similarity">
    <text evidence="2">Belongs to the outer membrane factor (OMF) (TC 1.B.17) family.</text>
</comment>
<dbReference type="Pfam" id="PF02321">
    <property type="entry name" value="OEP"/>
    <property type="match status" value="1"/>
</dbReference>
<dbReference type="InterPro" id="IPR051906">
    <property type="entry name" value="TolC-like"/>
</dbReference>
<organism evidence="10 11">
    <name type="scientific">Rubripirellula reticaptiva</name>
    <dbReference type="NCBI Taxonomy" id="2528013"/>
    <lineage>
        <taxon>Bacteria</taxon>
        <taxon>Pseudomonadati</taxon>
        <taxon>Planctomycetota</taxon>
        <taxon>Planctomycetia</taxon>
        <taxon>Pirellulales</taxon>
        <taxon>Pirellulaceae</taxon>
        <taxon>Rubripirellula</taxon>
    </lineage>
</organism>
<dbReference type="GO" id="GO:0015288">
    <property type="term" value="F:porin activity"/>
    <property type="evidence" value="ECO:0007669"/>
    <property type="project" value="TreeGrafter"/>
</dbReference>
<dbReference type="AlphaFoldDB" id="A0A5C6F5T1"/>
<dbReference type="InterPro" id="IPR003423">
    <property type="entry name" value="OMP_efflux"/>
</dbReference>
<dbReference type="SUPFAM" id="SSF56954">
    <property type="entry name" value="Outer membrane efflux proteins (OEP)"/>
    <property type="match status" value="1"/>
</dbReference>
<dbReference type="RefSeq" id="WP_146533625.1">
    <property type="nucleotide sequence ID" value="NZ_SJPX01000002.1"/>
</dbReference>
<dbReference type="PROSITE" id="PS51257">
    <property type="entry name" value="PROKAR_LIPOPROTEIN"/>
    <property type="match status" value="1"/>
</dbReference>
<evidence type="ECO:0000256" key="4">
    <source>
        <dbReference type="ARBA" id="ARBA00022452"/>
    </source>
</evidence>
<evidence type="ECO:0000256" key="2">
    <source>
        <dbReference type="ARBA" id="ARBA00007613"/>
    </source>
</evidence>
<evidence type="ECO:0000256" key="5">
    <source>
        <dbReference type="ARBA" id="ARBA00022692"/>
    </source>
</evidence>
<keyword evidence="4" id="KW-1134">Transmembrane beta strand</keyword>
<evidence type="ECO:0000256" key="8">
    <source>
        <dbReference type="SAM" id="MobiDB-lite"/>
    </source>
</evidence>
<protein>
    <submittedName>
        <fullName evidence="10">Outer membrane efflux protein</fullName>
    </submittedName>
</protein>
<proteinExistence type="inferred from homology"/>
<keyword evidence="7" id="KW-0998">Cell outer membrane</keyword>
<dbReference type="EMBL" id="SJPX01000002">
    <property type="protein sequence ID" value="TWU55436.1"/>
    <property type="molecule type" value="Genomic_DNA"/>
</dbReference>
<reference evidence="10 11" key="1">
    <citation type="submission" date="2019-02" db="EMBL/GenBank/DDBJ databases">
        <title>Deep-cultivation of Planctomycetes and their phenomic and genomic characterization uncovers novel biology.</title>
        <authorList>
            <person name="Wiegand S."/>
            <person name="Jogler M."/>
            <person name="Boedeker C."/>
            <person name="Pinto D."/>
            <person name="Vollmers J."/>
            <person name="Rivas-Marin E."/>
            <person name="Kohn T."/>
            <person name="Peeters S.H."/>
            <person name="Heuer A."/>
            <person name="Rast P."/>
            <person name="Oberbeckmann S."/>
            <person name="Bunk B."/>
            <person name="Jeske O."/>
            <person name="Meyerdierks A."/>
            <person name="Storesund J.E."/>
            <person name="Kallscheuer N."/>
            <person name="Luecker S."/>
            <person name="Lage O.M."/>
            <person name="Pohl T."/>
            <person name="Merkel B.J."/>
            <person name="Hornburger P."/>
            <person name="Mueller R.-W."/>
            <person name="Bruemmer F."/>
            <person name="Labrenz M."/>
            <person name="Spormann A.M."/>
            <person name="Op Den Camp H."/>
            <person name="Overmann J."/>
            <person name="Amann R."/>
            <person name="Jetten M.S.M."/>
            <person name="Mascher T."/>
            <person name="Medema M.H."/>
            <person name="Devos D.P."/>
            <person name="Kaster A.-K."/>
            <person name="Ovreas L."/>
            <person name="Rohde M."/>
            <person name="Galperin M.Y."/>
            <person name="Jogler C."/>
        </authorList>
    </citation>
    <scope>NUCLEOTIDE SEQUENCE [LARGE SCALE GENOMIC DNA]</scope>
    <source>
        <strain evidence="10 11">Poly59</strain>
    </source>
</reference>
<dbReference type="GO" id="GO:0009279">
    <property type="term" value="C:cell outer membrane"/>
    <property type="evidence" value="ECO:0007669"/>
    <property type="project" value="UniProtKB-SubCell"/>
</dbReference>
<accession>A0A5C6F5T1</accession>
<name>A0A5C6F5T1_9BACT</name>
<feature type="signal peptide" evidence="9">
    <location>
        <begin position="1"/>
        <end position="32"/>
    </location>
</feature>
<comment type="caution">
    <text evidence="10">The sequence shown here is derived from an EMBL/GenBank/DDBJ whole genome shotgun (WGS) entry which is preliminary data.</text>
</comment>
<evidence type="ECO:0000313" key="11">
    <source>
        <dbReference type="Proteomes" id="UP000317977"/>
    </source>
</evidence>
<dbReference type="PANTHER" id="PTHR30026:SF23">
    <property type="entry name" value="TO APRF-PUTATIVE OUTER MEMBRANE EFFLUX PROTEIN OR SECRETED ALKALINE PHOSPHATASE-RELATED"/>
    <property type="match status" value="1"/>
</dbReference>
<keyword evidence="11" id="KW-1185">Reference proteome</keyword>
<keyword evidence="9" id="KW-0732">Signal</keyword>
<comment type="subcellular location">
    <subcellularLocation>
        <location evidence="1">Cell outer membrane</location>
    </subcellularLocation>
</comment>
<dbReference type="PANTHER" id="PTHR30026">
    <property type="entry name" value="OUTER MEMBRANE PROTEIN TOLC"/>
    <property type="match status" value="1"/>
</dbReference>
<evidence type="ECO:0000256" key="7">
    <source>
        <dbReference type="ARBA" id="ARBA00023237"/>
    </source>
</evidence>
<evidence type="ECO:0000256" key="1">
    <source>
        <dbReference type="ARBA" id="ARBA00004442"/>
    </source>
</evidence>
<feature type="region of interest" description="Disordered" evidence="8">
    <location>
        <begin position="770"/>
        <end position="800"/>
    </location>
</feature>
<dbReference type="Gene3D" id="1.20.1600.10">
    <property type="entry name" value="Outer membrane efflux proteins (OEP)"/>
    <property type="match status" value="1"/>
</dbReference>
<dbReference type="OrthoDB" id="229865at2"/>
<keyword evidence="6" id="KW-0472">Membrane</keyword>
<feature type="chain" id="PRO_5022826112" evidence="9">
    <location>
        <begin position="33"/>
        <end position="800"/>
    </location>
</feature>